<proteinExistence type="predicted"/>
<feature type="region of interest" description="Disordered" evidence="1">
    <location>
        <begin position="296"/>
        <end position="317"/>
    </location>
</feature>
<reference evidence="2" key="2">
    <citation type="submission" date="2024-10" db="UniProtKB">
        <authorList>
            <consortium name="EnsemblProtists"/>
        </authorList>
    </citation>
    <scope>IDENTIFICATION</scope>
</reference>
<dbReference type="RefSeq" id="XP_005767886.1">
    <property type="nucleotide sequence ID" value="XM_005767829.1"/>
</dbReference>
<dbReference type="GeneID" id="17261607"/>
<name>A0A0D3IW22_EMIH1</name>
<dbReference type="AlphaFoldDB" id="A0A0D3IW22"/>
<reference evidence="3" key="1">
    <citation type="journal article" date="2013" name="Nature">
        <title>Pan genome of the phytoplankton Emiliania underpins its global distribution.</title>
        <authorList>
            <person name="Read B.A."/>
            <person name="Kegel J."/>
            <person name="Klute M.J."/>
            <person name="Kuo A."/>
            <person name="Lefebvre S.C."/>
            <person name="Maumus F."/>
            <person name="Mayer C."/>
            <person name="Miller J."/>
            <person name="Monier A."/>
            <person name="Salamov A."/>
            <person name="Young J."/>
            <person name="Aguilar M."/>
            <person name="Claverie J.M."/>
            <person name="Frickenhaus S."/>
            <person name="Gonzalez K."/>
            <person name="Herman E.K."/>
            <person name="Lin Y.C."/>
            <person name="Napier J."/>
            <person name="Ogata H."/>
            <person name="Sarno A.F."/>
            <person name="Shmutz J."/>
            <person name="Schroeder D."/>
            <person name="de Vargas C."/>
            <person name="Verret F."/>
            <person name="von Dassow P."/>
            <person name="Valentin K."/>
            <person name="Van de Peer Y."/>
            <person name="Wheeler G."/>
            <person name="Dacks J.B."/>
            <person name="Delwiche C.F."/>
            <person name="Dyhrman S.T."/>
            <person name="Glockner G."/>
            <person name="John U."/>
            <person name="Richards T."/>
            <person name="Worden A.Z."/>
            <person name="Zhang X."/>
            <person name="Grigoriev I.V."/>
            <person name="Allen A.E."/>
            <person name="Bidle K."/>
            <person name="Borodovsky M."/>
            <person name="Bowler C."/>
            <person name="Brownlee C."/>
            <person name="Cock J.M."/>
            <person name="Elias M."/>
            <person name="Gladyshev V.N."/>
            <person name="Groth M."/>
            <person name="Guda C."/>
            <person name="Hadaegh A."/>
            <person name="Iglesias-Rodriguez M.D."/>
            <person name="Jenkins J."/>
            <person name="Jones B.M."/>
            <person name="Lawson T."/>
            <person name="Leese F."/>
            <person name="Lindquist E."/>
            <person name="Lobanov A."/>
            <person name="Lomsadze A."/>
            <person name="Malik S.B."/>
            <person name="Marsh M.E."/>
            <person name="Mackinder L."/>
            <person name="Mock T."/>
            <person name="Mueller-Roeber B."/>
            <person name="Pagarete A."/>
            <person name="Parker M."/>
            <person name="Probert I."/>
            <person name="Quesneville H."/>
            <person name="Raines C."/>
            <person name="Rensing S.A."/>
            <person name="Riano-Pachon D.M."/>
            <person name="Richier S."/>
            <person name="Rokitta S."/>
            <person name="Shiraiwa Y."/>
            <person name="Soanes D.M."/>
            <person name="van der Giezen M."/>
            <person name="Wahlund T.M."/>
            <person name="Williams B."/>
            <person name="Wilson W."/>
            <person name="Wolfe G."/>
            <person name="Wurch L.L."/>
        </authorList>
    </citation>
    <scope>NUCLEOTIDE SEQUENCE</scope>
</reference>
<dbReference type="GO" id="GO:0005884">
    <property type="term" value="C:actin filament"/>
    <property type="evidence" value="ECO:0007669"/>
    <property type="project" value="TreeGrafter"/>
</dbReference>
<protein>
    <recommendedName>
        <fullName evidence="4">Chitin-binding type-2 domain-containing protein</fullName>
    </recommendedName>
</protein>
<dbReference type="HOGENOM" id="CLU_748933_0_0_1"/>
<dbReference type="InterPro" id="IPR051412">
    <property type="entry name" value="Formin_Homology_Diaphanous_sf"/>
</dbReference>
<dbReference type="Proteomes" id="UP000013827">
    <property type="component" value="Unassembled WGS sequence"/>
</dbReference>
<dbReference type="PANTHER" id="PTHR45691">
    <property type="entry name" value="PROTEIN DIAPHANOUS"/>
    <property type="match status" value="1"/>
</dbReference>
<evidence type="ECO:0000256" key="1">
    <source>
        <dbReference type="SAM" id="MobiDB-lite"/>
    </source>
</evidence>
<evidence type="ECO:0000313" key="3">
    <source>
        <dbReference type="Proteomes" id="UP000013827"/>
    </source>
</evidence>
<keyword evidence="3" id="KW-1185">Reference proteome</keyword>
<accession>A0A0D3IW22</accession>
<feature type="region of interest" description="Disordered" evidence="1">
    <location>
        <begin position="86"/>
        <end position="132"/>
    </location>
</feature>
<dbReference type="PANTHER" id="PTHR45691:SF6">
    <property type="entry name" value="PROTEIN DIAPHANOUS"/>
    <property type="match status" value="1"/>
</dbReference>
<evidence type="ECO:0000313" key="2">
    <source>
        <dbReference type="EnsemblProtists" id="EOD15457"/>
    </source>
</evidence>
<dbReference type="KEGG" id="ehx:EMIHUDRAFT_470551"/>
<feature type="compositionally biased region" description="Low complexity" evidence="1">
    <location>
        <begin position="86"/>
        <end position="99"/>
    </location>
</feature>
<dbReference type="GO" id="GO:0030041">
    <property type="term" value="P:actin filament polymerization"/>
    <property type="evidence" value="ECO:0007669"/>
    <property type="project" value="TreeGrafter"/>
</dbReference>
<feature type="compositionally biased region" description="Pro residues" evidence="1">
    <location>
        <begin position="100"/>
        <end position="132"/>
    </location>
</feature>
<dbReference type="EnsemblProtists" id="EOD15457">
    <property type="protein sequence ID" value="EOD15457"/>
    <property type="gene ID" value="EMIHUDRAFT_470551"/>
</dbReference>
<dbReference type="PaxDb" id="2903-EOD15457"/>
<organism evidence="2 3">
    <name type="scientific">Emiliania huxleyi (strain CCMP1516)</name>
    <dbReference type="NCBI Taxonomy" id="280463"/>
    <lineage>
        <taxon>Eukaryota</taxon>
        <taxon>Haptista</taxon>
        <taxon>Haptophyta</taxon>
        <taxon>Prymnesiophyceae</taxon>
        <taxon>Isochrysidales</taxon>
        <taxon>Noelaerhabdaceae</taxon>
        <taxon>Emiliania</taxon>
    </lineage>
</organism>
<evidence type="ECO:0008006" key="4">
    <source>
        <dbReference type="Google" id="ProtNLM"/>
    </source>
</evidence>
<sequence length="370" mass="39619">MALAICMTGAPSAAPPAVMVPPVPTTGPCHECDCSYHKDGIYARCVLRSKRDCVRFCVYCDARANFVAYDAGMALVHHEDGRSSWQRSSSSSLCGGPESPDAPPGPPGPPSSPASPPAPPQAPPPPAAPPLPECRLHDGNRACYIGQEQCRECARSLGYQFTYASGPEGWKDDLGGCEFFASRENTVQYNHRGNANVQAIRSQYREQKTARAICVYIPRPPPAPSRPPHAPFTLVQSELRHFSDEIESMRSTIAETAGMQMRIALKEQEAAEAEARASEANAQAAALKMRLARMQMEGGRPQSEDPPVNPPPTEEVAVGSPGIPLGCLRWFDGCNTCGVTPEGAIGSCTKMACIEMGKPYCLGFRAVTTG</sequence>